<evidence type="ECO:0000313" key="3">
    <source>
        <dbReference type="Proteomes" id="UP000279236"/>
    </source>
</evidence>
<sequence>MSDQCQYLRATISCADVLERQAMSMSSPHSLLSSLPSGQHDLPLPGNASQLPSGAPSPAITQLPCIDGNHVQPPIPGTPASTTEATAPLPSPLPLSPQRPAPIGVLVCAIGEFRDDMAITQKVIKRQLGIQATDRRPAWRYLDQTKGQHKEQFDEDEFAGPDQTMNGHDAIERVQGLDPTFKSPVSADPSLCHLKPLSQQEYDNLIPTTFVVAPFPGKQETWASILQGTTDLPLSPRPATLSGYRVVKLAKSPDLRDQVAPLPDGKSTDFPVHLDTNVQARHWLPAIEKKRVPNEHLIRQIELKCNFTIPRNTLGLYTIFWSPTTSTDDIWRIAIRADLFFRFVCGKGNYSVNCGLLSLICIWALNLAHHGGRDPLSGLALFFGYSPYHTLNPSFAAQQVHNAPFDYGWENQFPTKISQYRPEQRKCRVEAWPQNRGVQSYRYPTIVAYQSRSTEAAQELLDCLARAGLIPEFKLPTAFEMTPECAEEYMLNGLSPIELRKMFPAAAVPFRPKLKHVVEVARAFNIRLSYSKAEIKAAAIAKGLSVEPWTTWLELLDMLKAKGVFASAYSWKDQDVLMDLIDKHVRDELLPEQYNSPTLKRDRGPQSKRPALYQNMRKFLVEAEVEKTRKTDAPRNQAAHPSELLLFELEDRLVYEQGEDADEMAALKLVPLTAVCKTHGFSKDVEAAPTESDLSGRWHTSGLLFREDNPSRGCWPRYQPRRKPKDPKNAQAKGKFTARSKDASQDDKSETRIEEQKPTSSKAKKRRHPSPGSSDNEDIPLVKVSASAGKSAENKLHDMDAECSRRSSMMVDDADEALAMPHPRPRARAKRDDRVVRRRGEWHPSLNGGSHACTAASNL</sequence>
<evidence type="ECO:0000256" key="1">
    <source>
        <dbReference type="SAM" id="MobiDB-lite"/>
    </source>
</evidence>
<dbReference type="Proteomes" id="UP000279236">
    <property type="component" value="Unassembled WGS sequence"/>
</dbReference>
<accession>A0A427XWF0</accession>
<protein>
    <submittedName>
        <fullName evidence="2">Uncharacterized protein</fullName>
    </submittedName>
</protein>
<evidence type="ECO:0000313" key="2">
    <source>
        <dbReference type="EMBL" id="RSH83174.1"/>
    </source>
</evidence>
<comment type="caution">
    <text evidence="2">The sequence shown here is derived from an EMBL/GenBank/DDBJ whole genome shotgun (WGS) entry which is preliminary data.</text>
</comment>
<gene>
    <name evidence="2" type="ORF">EHS24_006834</name>
</gene>
<feature type="region of interest" description="Disordered" evidence="1">
    <location>
        <begin position="816"/>
        <end position="835"/>
    </location>
</feature>
<feature type="region of interest" description="Disordered" evidence="1">
    <location>
        <begin position="28"/>
        <end position="96"/>
    </location>
</feature>
<feature type="compositionally biased region" description="Low complexity" evidence="1">
    <location>
        <begin position="78"/>
        <end position="88"/>
    </location>
</feature>
<reference evidence="2 3" key="1">
    <citation type="submission" date="2018-11" db="EMBL/GenBank/DDBJ databases">
        <title>Genome sequence of Apiotrichum porosum DSM 27194.</title>
        <authorList>
            <person name="Aliyu H."/>
            <person name="Gorte O."/>
            <person name="Ochsenreither K."/>
        </authorList>
    </citation>
    <scope>NUCLEOTIDE SEQUENCE [LARGE SCALE GENOMIC DNA]</scope>
    <source>
        <strain evidence="2 3">DSM 27194</strain>
    </source>
</reference>
<dbReference type="EMBL" id="RSCE01000004">
    <property type="protein sequence ID" value="RSH83174.1"/>
    <property type="molecule type" value="Genomic_DNA"/>
</dbReference>
<proteinExistence type="predicted"/>
<dbReference type="STRING" id="105984.A0A427XWF0"/>
<organism evidence="2 3">
    <name type="scientific">Apiotrichum porosum</name>
    <dbReference type="NCBI Taxonomy" id="105984"/>
    <lineage>
        <taxon>Eukaryota</taxon>
        <taxon>Fungi</taxon>
        <taxon>Dikarya</taxon>
        <taxon>Basidiomycota</taxon>
        <taxon>Agaricomycotina</taxon>
        <taxon>Tremellomycetes</taxon>
        <taxon>Trichosporonales</taxon>
        <taxon>Trichosporonaceae</taxon>
        <taxon>Apiotrichum</taxon>
    </lineage>
</organism>
<feature type="compositionally biased region" description="Low complexity" evidence="1">
    <location>
        <begin position="28"/>
        <end position="37"/>
    </location>
</feature>
<dbReference type="GeneID" id="39591377"/>
<dbReference type="AlphaFoldDB" id="A0A427XWF0"/>
<feature type="compositionally biased region" description="Basic and acidic residues" evidence="1">
    <location>
        <begin position="739"/>
        <end position="757"/>
    </location>
</feature>
<keyword evidence="3" id="KW-1185">Reference proteome</keyword>
<feature type="region of interest" description="Disordered" evidence="1">
    <location>
        <begin position="703"/>
        <end position="797"/>
    </location>
</feature>
<name>A0A427XWF0_9TREE</name>
<dbReference type="RefSeq" id="XP_028477126.1">
    <property type="nucleotide sequence ID" value="XM_028622234.1"/>
</dbReference>
<feature type="region of interest" description="Disordered" evidence="1">
    <location>
        <begin position="840"/>
        <end position="859"/>
    </location>
</feature>